<feature type="transmembrane region" description="Helical" evidence="7">
    <location>
        <begin position="184"/>
        <end position="205"/>
    </location>
</feature>
<dbReference type="AlphaFoldDB" id="A0A840AC22"/>
<feature type="transmembrane region" description="Helical" evidence="7">
    <location>
        <begin position="149"/>
        <end position="172"/>
    </location>
</feature>
<comment type="caution">
    <text evidence="8">The sequence shown here is derived from an EMBL/GenBank/DDBJ whole genome shotgun (WGS) entry which is preliminary data.</text>
</comment>
<keyword evidence="4 7" id="KW-0812">Transmembrane</keyword>
<comment type="similarity">
    <text evidence="2 7">Belongs to the UPF0056 (MarC) family.</text>
</comment>
<dbReference type="RefSeq" id="WP_184383152.1">
    <property type="nucleotide sequence ID" value="NZ_JACIDJ010000002.1"/>
</dbReference>
<keyword evidence="6 7" id="KW-0472">Membrane</keyword>
<evidence type="ECO:0000256" key="6">
    <source>
        <dbReference type="ARBA" id="ARBA00023136"/>
    </source>
</evidence>
<feature type="transmembrane region" description="Helical" evidence="7">
    <location>
        <begin position="44"/>
        <end position="67"/>
    </location>
</feature>
<keyword evidence="5 7" id="KW-1133">Transmembrane helix</keyword>
<feature type="transmembrane region" description="Helical" evidence="7">
    <location>
        <begin position="13"/>
        <end position="32"/>
    </location>
</feature>
<dbReference type="PANTHER" id="PTHR33508">
    <property type="entry name" value="UPF0056 MEMBRANE PROTEIN YHCE"/>
    <property type="match status" value="1"/>
</dbReference>
<evidence type="ECO:0000313" key="9">
    <source>
        <dbReference type="Proteomes" id="UP000553193"/>
    </source>
</evidence>
<evidence type="ECO:0000256" key="5">
    <source>
        <dbReference type="ARBA" id="ARBA00022989"/>
    </source>
</evidence>
<dbReference type="NCBIfam" id="TIGR00427">
    <property type="entry name" value="NAAT family transporter"/>
    <property type="match status" value="1"/>
</dbReference>
<evidence type="ECO:0000256" key="3">
    <source>
        <dbReference type="ARBA" id="ARBA00022475"/>
    </source>
</evidence>
<protein>
    <recommendedName>
        <fullName evidence="7">UPF0056 membrane protein</fullName>
    </recommendedName>
</protein>
<dbReference type="InterPro" id="IPR002771">
    <property type="entry name" value="Multi_antbiot-R_MarC"/>
</dbReference>
<dbReference type="Proteomes" id="UP000553193">
    <property type="component" value="Unassembled WGS sequence"/>
</dbReference>
<reference evidence="8 9" key="1">
    <citation type="submission" date="2020-08" db="EMBL/GenBank/DDBJ databases">
        <title>Genomic Encyclopedia of Type Strains, Phase IV (KMG-IV): sequencing the most valuable type-strain genomes for metagenomic binning, comparative biology and taxonomic classification.</title>
        <authorList>
            <person name="Goeker M."/>
        </authorList>
    </citation>
    <scope>NUCLEOTIDE SEQUENCE [LARGE SCALE GENOMIC DNA]</scope>
    <source>
        <strain evidence="8 9">DSM 19979</strain>
    </source>
</reference>
<keyword evidence="3" id="KW-1003">Cell membrane</keyword>
<organism evidence="8 9">
    <name type="scientific">Roseococcus suduntuyensis</name>
    <dbReference type="NCBI Taxonomy" id="455361"/>
    <lineage>
        <taxon>Bacteria</taxon>
        <taxon>Pseudomonadati</taxon>
        <taxon>Pseudomonadota</taxon>
        <taxon>Alphaproteobacteria</taxon>
        <taxon>Acetobacterales</taxon>
        <taxon>Roseomonadaceae</taxon>
        <taxon>Roseococcus</taxon>
    </lineage>
</organism>
<evidence type="ECO:0000256" key="7">
    <source>
        <dbReference type="RuleBase" id="RU362048"/>
    </source>
</evidence>
<dbReference type="EMBL" id="JACIDJ010000002">
    <property type="protein sequence ID" value="MBB3898053.1"/>
    <property type="molecule type" value="Genomic_DNA"/>
</dbReference>
<feature type="transmembrane region" description="Helical" evidence="7">
    <location>
        <begin position="114"/>
        <end position="134"/>
    </location>
</feature>
<dbReference type="Pfam" id="PF01914">
    <property type="entry name" value="MarC"/>
    <property type="match status" value="1"/>
</dbReference>
<accession>A0A840AC22</accession>
<feature type="transmembrane region" description="Helical" evidence="7">
    <location>
        <begin position="73"/>
        <end position="94"/>
    </location>
</feature>
<evidence type="ECO:0000313" key="8">
    <source>
        <dbReference type="EMBL" id="MBB3898053.1"/>
    </source>
</evidence>
<gene>
    <name evidence="8" type="ORF">GGQ83_001490</name>
</gene>
<keyword evidence="9" id="KW-1185">Reference proteome</keyword>
<dbReference type="GO" id="GO:0005886">
    <property type="term" value="C:plasma membrane"/>
    <property type="evidence" value="ECO:0007669"/>
    <property type="project" value="UniProtKB-SubCell"/>
</dbReference>
<evidence type="ECO:0000256" key="1">
    <source>
        <dbReference type="ARBA" id="ARBA00004651"/>
    </source>
</evidence>
<comment type="subcellular location">
    <subcellularLocation>
        <location evidence="1 7">Cell membrane</location>
        <topology evidence="1 7">Multi-pass membrane protein</topology>
    </subcellularLocation>
</comment>
<evidence type="ECO:0000256" key="2">
    <source>
        <dbReference type="ARBA" id="ARBA00009784"/>
    </source>
</evidence>
<evidence type="ECO:0000256" key="4">
    <source>
        <dbReference type="ARBA" id="ARBA00022692"/>
    </source>
</evidence>
<proteinExistence type="inferred from homology"/>
<dbReference type="PANTHER" id="PTHR33508:SF10">
    <property type="entry name" value="UPF0056 INNER MEMBRANE PROTEIN YHGN"/>
    <property type="match status" value="1"/>
</dbReference>
<name>A0A840AC22_9PROT</name>
<sequence length="208" mass="22518">MFHPFVTDFFSDFVTLLVVLNPVAKLPIFLAQTAALDSKTRNRVAMWAIVISFGVLMFFLVAGQFLLQGLGVGLTAFRMAGSLVLLLFALSMIFDNAHPPPPGATDTTPLERAIFPIAMPALAGPGTMLTIVVLTDNDRFDWVHQVDTAMALVLALAICFIVMRFATLLVQVLRRAGISILSRVMGLILAALAVEGMLASTRSFIHSL</sequence>